<keyword evidence="2" id="KW-1185">Reference proteome</keyword>
<name>A0ACA8E2I1_9GAMM</name>
<evidence type="ECO:0000313" key="1">
    <source>
        <dbReference type="EMBL" id="ATC84510.1"/>
    </source>
</evidence>
<gene>
    <name evidence="1" type="ORF">PAGA_b0635</name>
</gene>
<dbReference type="Proteomes" id="UP000217277">
    <property type="component" value="Chromosome II"/>
</dbReference>
<dbReference type="EMBL" id="CP011012">
    <property type="protein sequence ID" value="ATC84510.1"/>
    <property type="molecule type" value="Genomic_DNA"/>
</dbReference>
<protein>
    <submittedName>
        <fullName evidence="1">Uncharacterized protein</fullName>
    </submittedName>
</protein>
<proteinExistence type="predicted"/>
<organism evidence="1 2">
    <name type="scientific">Pseudoalteromonas agarivorans DSM 14585</name>
    <dbReference type="NCBI Taxonomy" id="1312369"/>
    <lineage>
        <taxon>Bacteria</taxon>
        <taxon>Pseudomonadati</taxon>
        <taxon>Pseudomonadota</taxon>
        <taxon>Gammaproteobacteria</taxon>
        <taxon>Alteromonadales</taxon>
        <taxon>Pseudoalteromonadaceae</taxon>
        <taxon>Pseudoalteromonas</taxon>
    </lineage>
</organism>
<sequence length="285" mass="33143">MSQLNYHNDHYKLVNLQNAYQIYLGNHNELWQCLLELEPELYKAPQARLSRDAMSCIRVSFTAQNAEKGLEGVPIMRFGLDLLHAHYNLVSNPGQRHIFTLKDHVFRLEGHSEHRLIMVDDWLLQLSLALCLRDADATELICRCEESWLEYPDALDFALLNFVRNIFVQDADQTVLLREVMEKSGPEHVDEFRAPYVNMLFLPYLDVWVALLSNDEAHYKRAIYKAIELHYTFYNDPPEGAVTWTGDVALLISAVASLAYDKHGWQVPDTPYLPKWLIYKEFENA</sequence>
<accession>A0ACA8E2I1</accession>
<reference evidence="1" key="1">
    <citation type="submission" date="2015-03" db="EMBL/GenBank/DDBJ databases">
        <authorList>
            <person name="Xie B.-B."/>
            <person name="Rong J.-C."/>
            <person name="Qin Q.-L."/>
            <person name="Zhang Y.-Z."/>
        </authorList>
    </citation>
    <scope>NUCLEOTIDE SEQUENCE</scope>
    <source>
        <strain evidence="1">DSM 14585</strain>
    </source>
</reference>
<evidence type="ECO:0000313" key="2">
    <source>
        <dbReference type="Proteomes" id="UP000217277"/>
    </source>
</evidence>